<dbReference type="InParanoid" id="E2AGL8"/>
<dbReference type="InterPro" id="IPR036291">
    <property type="entry name" value="NAD(P)-bd_dom_sf"/>
</dbReference>
<organism evidence="2">
    <name type="scientific">Camponotus floridanus</name>
    <name type="common">Florida carpenter ant</name>
    <dbReference type="NCBI Taxonomy" id="104421"/>
    <lineage>
        <taxon>Eukaryota</taxon>
        <taxon>Metazoa</taxon>
        <taxon>Ecdysozoa</taxon>
        <taxon>Arthropoda</taxon>
        <taxon>Hexapoda</taxon>
        <taxon>Insecta</taxon>
        <taxon>Pterygota</taxon>
        <taxon>Neoptera</taxon>
        <taxon>Endopterygota</taxon>
        <taxon>Hymenoptera</taxon>
        <taxon>Apocrita</taxon>
        <taxon>Aculeata</taxon>
        <taxon>Formicoidea</taxon>
        <taxon>Formicidae</taxon>
        <taxon>Formicinae</taxon>
        <taxon>Camponotus</taxon>
    </lineage>
</organism>
<dbReference type="InterPro" id="IPR002347">
    <property type="entry name" value="SDR_fam"/>
</dbReference>
<gene>
    <name evidence="1" type="ORF">EAG_10088</name>
</gene>
<name>E2AGL8_CAMFO</name>
<dbReference type="PANTHER" id="PTHR44269:SF2">
    <property type="entry name" value="DEHYDROGENASE_REDUCTASE SDR FAMILY MEMBER 7"/>
    <property type="match status" value="1"/>
</dbReference>
<feature type="non-terminal residue" evidence="1">
    <location>
        <position position="1"/>
    </location>
</feature>
<dbReference type="Pfam" id="PF00106">
    <property type="entry name" value="adh_short"/>
    <property type="match status" value="1"/>
</dbReference>
<accession>E2AGL8</accession>
<dbReference type="Gene3D" id="3.40.50.720">
    <property type="entry name" value="NAD(P)-binding Rossmann-like Domain"/>
    <property type="match status" value="1"/>
</dbReference>
<reference evidence="1 2" key="1">
    <citation type="journal article" date="2010" name="Science">
        <title>Genomic comparison of the ants Camponotus floridanus and Harpegnathos saltator.</title>
        <authorList>
            <person name="Bonasio R."/>
            <person name="Zhang G."/>
            <person name="Ye C."/>
            <person name="Mutti N.S."/>
            <person name="Fang X."/>
            <person name="Qin N."/>
            <person name="Donahue G."/>
            <person name="Yang P."/>
            <person name="Li Q."/>
            <person name="Li C."/>
            <person name="Zhang P."/>
            <person name="Huang Z."/>
            <person name="Berger S.L."/>
            <person name="Reinberg D."/>
            <person name="Wang J."/>
            <person name="Liebig J."/>
        </authorList>
    </citation>
    <scope>NUCLEOTIDE SEQUENCE [LARGE SCALE GENOMIC DNA]</scope>
    <source>
        <strain evidence="2">C129</strain>
    </source>
</reference>
<protein>
    <submittedName>
        <fullName evidence="1">Dehydrogenase/reductase SDR family member 7</fullName>
    </submittedName>
</protein>
<keyword evidence="2" id="KW-1185">Reference proteome</keyword>
<dbReference type="InterPro" id="IPR053011">
    <property type="entry name" value="SDR_family_member_7"/>
</dbReference>
<dbReference type="OrthoDB" id="47007at2759"/>
<evidence type="ECO:0000313" key="2">
    <source>
        <dbReference type="Proteomes" id="UP000000311"/>
    </source>
</evidence>
<dbReference type="STRING" id="104421.E2AGL8"/>
<dbReference type="EMBL" id="GL439325">
    <property type="protein sequence ID" value="EFN67421.1"/>
    <property type="molecule type" value="Genomic_DNA"/>
</dbReference>
<dbReference type="PANTHER" id="PTHR44269">
    <property type="entry name" value="DEHYDROGENASE/REDUCTASE SDR FAMILY MEMBER 7-RELATED"/>
    <property type="match status" value="1"/>
</dbReference>
<dbReference type="AlphaFoldDB" id="E2AGL8"/>
<evidence type="ECO:0000313" key="1">
    <source>
        <dbReference type="EMBL" id="EFN67421.1"/>
    </source>
</evidence>
<proteinExistence type="predicted"/>
<sequence length="104" mass="11717">ASLKGKIIWITGASSGIGEQLAYVLAKAGCKLILSARRVAELEQVKKKCLEENKYLNDNDVELYPLDVLNLESHEKAFLHVINKFGKVCFMYLRFTITLICAVR</sequence>
<dbReference type="Proteomes" id="UP000000311">
    <property type="component" value="Unassembled WGS sequence"/>
</dbReference>
<dbReference type="SUPFAM" id="SSF51735">
    <property type="entry name" value="NAD(P)-binding Rossmann-fold domains"/>
    <property type="match status" value="1"/>
</dbReference>